<dbReference type="SUPFAM" id="SSF64307">
    <property type="entry name" value="SirA-like"/>
    <property type="match status" value="1"/>
</dbReference>
<comment type="caution">
    <text evidence="2">The sequence shown here is derived from an EMBL/GenBank/DDBJ whole genome shotgun (WGS) entry which is preliminary data.</text>
</comment>
<dbReference type="Gene3D" id="3.30.110.40">
    <property type="entry name" value="TusA-like domain"/>
    <property type="match status" value="1"/>
</dbReference>
<proteinExistence type="predicted"/>
<dbReference type="InterPro" id="IPR036868">
    <property type="entry name" value="TusA-like_sf"/>
</dbReference>
<protein>
    <submittedName>
        <fullName evidence="2">Sulfurtransferase TusA family protein</fullName>
    </submittedName>
</protein>
<dbReference type="InterPro" id="IPR001455">
    <property type="entry name" value="TusA-like"/>
</dbReference>
<evidence type="ECO:0000259" key="1">
    <source>
        <dbReference type="Pfam" id="PF01206"/>
    </source>
</evidence>
<evidence type="ECO:0000313" key="2">
    <source>
        <dbReference type="EMBL" id="HHF58555.1"/>
    </source>
</evidence>
<dbReference type="AlphaFoldDB" id="A0A7C5M6V4"/>
<dbReference type="Proteomes" id="UP000886014">
    <property type="component" value="Unassembled WGS sequence"/>
</dbReference>
<sequence>MSPIEISCIGETCITEHIVKFRNAYNKAKPGEIFILVGDNELGKKEILKAAEFMGIEIVEIKDSNNQWTIKFRKG</sequence>
<dbReference type="Pfam" id="PF01206">
    <property type="entry name" value="TusA"/>
    <property type="match status" value="1"/>
</dbReference>
<dbReference type="EMBL" id="DRTV01000275">
    <property type="protein sequence ID" value="HHF58555.1"/>
    <property type="molecule type" value="Genomic_DNA"/>
</dbReference>
<accession>A0A7C5M6V4</accession>
<reference evidence="2" key="1">
    <citation type="journal article" date="2020" name="mSystems">
        <title>Genome- and Community-Level Interaction Insights into Carbon Utilization and Element Cycling Functions of Hydrothermarchaeota in Hydrothermal Sediment.</title>
        <authorList>
            <person name="Zhou Z."/>
            <person name="Liu Y."/>
            <person name="Xu W."/>
            <person name="Pan J."/>
            <person name="Luo Z.H."/>
            <person name="Li M."/>
        </authorList>
    </citation>
    <scope>NUCLEOTIDE SEQUENCE [LARGE SCALE GENOMIC DNA]</scope>
    <source>
        <strain evidence="2">HyVt-94</strain>
    </source>
</reference>
<organism evidence="2">
    <name type="scientific">candidate division WOR-3 bacterium</name>
    <dbReference type="NCBI Taxonomy" id="2052148"/>
    <lineage>
        <taxon>Bacteria</taxon>
        <taxon>Bacteria division WOR-3</taxon>
    </lineage>
</organism>
<feature type="domain" description="UPF0033" evidence="1">
    <location>
        <begin position="16"/>
        <end position="74"/>
    </location>
</feature>
<gene>
    <name evidence="2" type="ORF">ENL41_03925</name>
</gene>
<name>A0A7C5M6V4_UNCW3</name>